<evidence type="ECO:0000313" key="1">
    <source>
        <dbReference type="EMBL" id="KAL3273792.1"/>
    </source>
</evidence>
<evidence type="ECO:0000313" key="2">
    <source>
        <dbReference type="Proteomes" id="UP001516400"/>
    </source>
</evidence>
<dbReference type="EMBL" id="JABFTP020000062">
    <property type="protein sequence ID" value="KAL3273792.1"/>
    <property type="molecule type" value="Genomic_DNA"/>
</dbReference>
<dbReference type="AlphaFoldDB" id="A0ABD2N5S3"/>
<gene>
    <name evidence="1" type="ORF">HHI36_015220</name>
</gene>
<organism evidence="1 2">
    <name type="scientific">Cryptolaemus montrouzieri</name>
    <dbReference type="NCBI Taxonomy" id="559131"/>
    <lineage>
        <taxon>Eukaryota</taxon>
        <taxon>Metazoa</taxon>
        <taxon>Ecdysozoa</taxon>
        <taxon>Arthropoda</taxon>
        <taxon>Hexapoda</taxon>
        <taxon>Insecta</taxon>
        <taxon>Pterygota</taxon>
        <taxon>Neoptera</taxon>
        <taxon>Endopterygota</taxon>
        <taxon>Coleoptera</taxon>
        <taxon>Polyphaga</taxon>
        <taxon>Cucujiformia</taxon>
        <taxon>Coccinelloidea</taxon>
        <taxon>Coccinellidae</taxon>
        <taxon>Scymninae</taxon>
        <taxon>Scymnini</taxon>
        <taxon>Cryptolaemus</taxon>
    </lineage>
</organism>
<sequence length="175" mass="19819">MNVNTRNVMEMQRKLKSEITMNEARPRKLNETMANNFREFNANRAAQAVEEVFSREVAISRSLTKATKPQTLTIKAKNGETLTSKPDVIERWKTYCQELMAYDNADSHSHNIEATEELEPPILEQKVENDVQRLSEQKAAANDGIETEILKATEDIGKNITPHLHKNLGNGDLAN</sequence>
<protein>
    <submittedName>
        <fullName evidence="1">Uncharacterized protein</fullName>
    </submittedName>
</protein>
<comment type="caution">
    <text evidence="1">The sequence shown here is derived from an EMBL/GenBank/DDBJ whole genome shotgun (WGS) entry which is preliminary data.</text>
</comment>
<proteinExistence type="predicted"/>
<dbReference type="Proteomes" id="UP001516400">
    <property type="component" value="Unassembled WGS sequence"/>
</dbReference>
<name>A0ABD2N5S3_9CUCU</name>
<reference evidence="1 2" key="1">
    <citation type="journal article" date="2021" name="BMC Biol.">
        <title>Horizontally acquired antibacterial genes associated with adaptive radiation of ladybird beetles.</title>
        <authorList>
            <person name="Li H.S."/>
            <person name="Tang X.F."/>
            <person name="Huang Y.H."/>
            <person name="Xu Z.Y."/>
            <person name="Chen M.L."/>
            <person name="Du X.Y."/>
            <person name="Qiu B.Y."/>
            <person name="Chen P.T."/>
            <person name="Zhang W."/>
            <person name="Slipinski A."/>
            <person name="Escalona H.E."/>
            <person name="Waterhouse R.M."/>
            <person name="Zwick A."/>
            <person name="Pang H."/>
        </authorList>
    </citation>
    <scope>NUCLEOTIDE SEQUENCE [LARGE SCALE GENOMIC DNA]</scope>
    <source>
        <strain evidence="1">SYSU2018</strain>
    </source>
</reference>
<keyword evidence="2" id="KW-1185">Reference proteome</keyword>
<accession>A0ABD2N5S3</accession>